<evidence type="ECO:0000256" key="1">
    <source>
        <dbReference type="ARBA" id="ARBA00017693"/>
    </source>
</evidence>
<sequence>MSNFNQKPQANNVHTESGIEIWVDTEYLPERSEPQKERYIFSYTVTIKNKGTQTTQLLSRYWHIMDANEQIHEVEGVGVVGKQPTLAPGQHFSYTSGTSLATPVGSMQGHYVMKSADGDEFNVTIAPFRLSNPSLIH</sequence>
<evidence type="ECO:0000313" key="4">
    <source>
        <dbReference type="EMBL" id="GAA3910206.1"/>
    </source>
</evidence>
<dbReference type="HAMAP" id="MF_00791">
    <property type="entry name" value="ApaG"/>
    <property type="match status" value="1"/>
</dbReference>
<protein>
    <recommendedName>
        <fullName evidence="1 2">Protein ApaG</fullName>
    </recommendedName>
</protein>
<evidence type="ECO:0000256" key="2">
    <source>
        <dbReference type="HAMAP-Rule" id="MF_00791"/>
    </source>
</evidence>
<dbReference type="SUPFAM" id="SSF110069">
    <property type="entry name" value="ApaG-like"/>
    <property type="match status" value="1"/>
</dbReference>
<dbReference type="PANTHER" id="PTHR14289">
    <property type="entry name" value="F-BOX ONLY PROTEIN 3"/>
    <property type="match status" value="1"/>
</dbReference>
<dbReference type="EMBL" id="BAABBN010000002">
    <property type="protein sequence ID" value="GAA3910206.1"/>
    <property type="molecule type" value="Genomic_DNA"/>
</dbReference>
<dbReference type="Proteomes" id="UP001501565">
    <property type="component" value="Unassembled WGS sequence"/>
</dbReference>
<feature type="domain" description="ApaG" evidence="3">
    <location>
        <begin position="13"/>
        <end position="137"/>
    </location>
</feature>
<dbReference type="InterPro" id="IPR007474">
    <property type="entry name" value="ApaG_domain"/>
</dbReference>
<organism evidence="4 5">
    <name type="scientific">Litoribacillus peritrichatus</name>
    <dbReference type="NCBI Taxonomy" id="718191"/>
    <lineage>
        <taxon>Bacteria</taxon>
        <taxon>Pseudomonadati</taxon>
        <taxon>Pseudomonadota</taxon>
        <taxon>Gammaproteobacteria</taxon>
        <taxon>Oceanospirillales</taxon>
        <taxon>Oceanospirillaceae</taxon>
        <taxon>Litoribacillus</taxon>
    </lineage>
</organism>
<dbReference type="InterPro" id="IPR036767">
    <property type="entry name" value="ApaG_sf"/>
</dbReference>
<name>A0ABP7LWX5_9GAMM</name>
<dbReference type="PROSITE" id="PS51087">
    <property type="entry name" value="APAG"/>
    <property type="match status" value="1"/>
</dbReference>
<dbReference type="Gene3D" id="2.60.40.1470">
    <property type="entry name" value="ApaG domain"/>
    <property type="match status" value="1"/>
</dbReference>
<proteinExistence type="inferred from homology"/>
<reference evidence="5" key="1">
    <citation type="journal article" date="2019" name="Int. J. Syst. Evol. Microbiol.">
        <title>The Global Catalogue of Microorganisms (GCM) 10K type strain sequencing project: providing services to taxonomists for standard genome sequencing and annotation.</title>
        <authorList>
            <consortium name="The Broad Institute Genomics Platform"/>
            <consortium name="The Broad Institute Genome Sequencing Center for Infectious Disease"/>
            <person name="Wu L."/>
            <person name="Ma J."/>
        </authorList>
    </citation>
    <scope>NUCLEOTIDE SEQUENCE [LARGE SCALE GENOMIC DNA]</scope>
    <source>
        <strain evidence="5">JCM 17551</strain>
    </source>
</reference>
<accession>A0ABP7LWX5</accession>
<comment type="caution">
    <text evidence="4">The sequence shown here is derived from an EMBL/GenBank/DDBJ whole genome shotgun (WGS) entry which is preliminary data.</text>
</comment>
<evidence type="ECO:0000259" key="3">
    <source>
        <dbReference type="PROSITE" id="PS51087"/>
    </source>
</evidence>
<dbReference type="InterPro" id="IPR023065">
    <property type="entry name" value="Uncharacterised_ApaG"/>
</dbReference>
<evidence type="ECO:0000313" key="5">
    <source>
        <dbReference type="Proteomes" id="UP001501565"/>
    </source>
</evidence>
<dbReference type="PANTHER" id="PTHR14289:SF16">
    <property type="entry name" value="POLYMERASE DELTA-INTERACTING PROTEIN 2"/>
    <property type="match status" value="1"/>
</dbReference>
<dbReference type="Pfam" id="PF04379">
    <property type="entry name" value="DUF525"/>
    <property type="match status" value="1"/>
</dbReference>
<dbReference type="NCBIfam" id="NF003967">
    <property type="entry name" value="PRK05461.1"/>
    <property type="match status" value="1"/>
</dbReference>
<keyword evidence="5" id="KW-1185">Reference proteome</keyword>
<dbReference type="RefSeq" id="WP_344794362.1">
    <property type="nucleotide sequence ID" value="NZ_BAABBN010000002.1"/>
</dbReference>
<gene>
    <name evidence="2 4" type="primary">apaG</name>
    <name evidence="4" type="ORF">GCM10022277_01090</name>
</gene>